<evidence type="ECO:0000256" key="1">
    <source>
        <dbReference type="SAM" id="Phobius"/>
    </source>
</evidence>
<keyword evidence="1" id="KW-0812">Transmembrane</keyword>
<feature type="transmembrane region" description="Helical" evidence="1">
    <location>
        <begin position="410"/>
        <end position="436"/>
    </location>
</feature>
<name>A0A146JYT6_9EUKA</name>
<keyword evidence="1" id="KW-0472">Membrane</keyword>
<keyword evidence="1" id="KW-1133">Transmembrane helix</keyword>
<evidence type="ECO:0000313" key="2">
    <source>
        <dbReference type="EMBL" id="JAP89853.1"/>
    </source>
</evidence>
<dbReference type="Gene3D" id="2.160.20.110">
    <property type="match status" value="1"/>
</dbReference>
<dbReference type="EMBL" id="GDID01006753">
    <property type="protein sequence ID" value="JAP89853.1"/>
    <property type="molecule type" value="Transcribed_RNA"/>
</dbReference>
<feature type="non-terminal residue" evidence="2">
    <location>
        <position position="1"/>
    </location>
</feature>
<sequence length="521" mass="56831">IINILTTELQITSIAQFIALTENSQTNVSIVLKNDLDFTNSQPITPLIMTGSFNGNNFKIKNLVLAKKLINNQYYASIFYSLGYIEINNLTLEDISIVDSINSQFYIAPLISYASNANLTNISATSTLSITSNSQSGVLAGLVAKADSLSSQFTQTQSILIMTQSSSISLSFIIAGMCGDCASVFANGSIIDFDLTLQNKYSLVGGMVGMCSNLIANGVDLTFTYAITGQTTSYTGFLVGDSQNTKVAVYNCLILIKSPVQNYVGLISGKNLNVLYTQPINLYVEATQQITVNPSGTSATEFNICQQCFQKQVAASLKDFSSQEFLTFINQFANYLPIYYNPNQFEQCHNISTDQFSFQQCSCLDSAMESALGTCVDASFCYYGGQICGGNTSACDFVQQKCLSGVMDEFTMILIVISAIAAVIIVGLIIACIVVARRIKTPVKSYRQKVEEAEPSGKVDIARKRKESPKLVKNVPIQEQLENIFVDAQDPKQPQHLKDTITLLEGQGHKVRKIIKIKKGG</sequence>
<protein>
    <recommendedName>
        <fullName evidence="3">Transmembrane protein</fullName>
    </recommendedName>
</protein>
<organism evidence="2">
    <name type="scientific">Trepomonas sp. PC1</name>
    <dbReference type="NCBI Taxonomy" id="1076344"/>
    <lineage>
        <taxon>Eukaryota</taxon>
        <taxon>Metamonada</taxon>
        <taxon>Diplomonadida</taxon>
        <taxon>Hexamitidae</taxon>
        <taxon>Hexamitinae</taxon>
        <taxon>Trepomonas</taxon>
    </lineage>
</organism>
<accession>A0A146JYT6</accession>
<gene>
    <name evidence="2" type="ORF">TPC1_30652</name>
</gene>
<dbReference type="AlphaFoldDB" id="A0A146JYT6"/>
<proteinExistence type="predicted"/>
<reference evidence="2" key="1">
    <citation type="submission" date="2015-07" db="EMBL/GenBank/DDBJ databases">
        <title>Adaptation to a free-living lifestyle via gene acquisitions in the diplomonad Trepomonas sp. PC1.</title>
        <authorList>
            <person name="Xu F."/>
            <person name="Jerlstrom-Hultqvist J."/>
            <person name="Kolisko M."/>
            <person name="Simpson A.G.B."/>
            <person name="Roger A.J."/>
            <person name="Svard S.G."/>
            <person name="Andersson J.O."/>
        </authorList>
    </citation>
    <scope>NUCLEOTIDE SEQUENCE</scope>
    <source>
        <strain evidence="2">PC1</strain>
    </source>
</reference>
<evidence type="ECO:0008006" key="3">
    <source>
        <dbReference type="Google" id="ProtNLM"/>
    </source>
</evidence>